<name>A0ABR3Z2B4_9PEZI</name>
<keyword evidence="2" id="KW-0813">Transport</keyword>
<keyword evidence="5" id="KW-0406">Ion transport</keyword>
<keyword evidence="4 8" id="KW-1133">Transmembrane helix</keyword>
<keyword evidence="6 8" id="KW-0472">Membrane</keyword>
<feature type="transmembrane region" description="Helical" evidence="8">
    <location>
        <begin position="577"/>
        <end position="597"/>
    </location>
</feature>
<evidence type="ECO:0000256" key="4">
    <source>
        <dbReference type="ARBA" id="ARBA00022989"/>
    </source>
</evidence>
<feature type="region of interest" description="Disordered" evidence="7">
    <location>
        <begin position="109"/>
        <end position="195"/>
    </location>
</feature>
<feature type="compositionally biased region" description="Low complexity" evidence="7">
    <location>
        <begin position="8"/>
        <end position="35"/>
    </location>
</feature>
<dbReference type="Proteomes" id="UP001583186">
    <property type="component" value="Unassembled WGS sequence"/>
</dbReference>
<dbReference type="PANTHER" id="PTHR31503">
    <property type="entry name" value="VACUOLAR CALCIUM ION TRANSPORTER"/>
    <property type="match status" value="1"/>
</dbReference>
<evidence type="ECO:0000256" key="2">
    <source>
        <dbReference type="ARBA" id="ARBA00022448"/>
    </source>
</evidence>
<feature type="domain" description="Sodium/calcium exchanger membrane region" evidence="9">
    <location>
        <begin position="480"/>
        <end position="648"/>
    </location>
</feature>
<feature type="transmembrane region" description="Helical" evidence="8">
    <location>
        <begin position="310"/>
        <end position="331"/>
    </location>
</feature>
<dbReference type="Pfam" id="PF01699">
    <property type="entry name" value="Na_Ca_ex"/>
    <property type="match status" value="1"/>
</dbReference>
<feature type="compositionally biased region" description="Low complexity" evidence="7">
    <location>
        <begin position="157"/>
        <end position="175"/>
    </location>
</feature>
<evidence type="ECO:0000256" key="3">
    <source>
        <dbReference type="ARBA" id="ARBA00022692"/>
    </source>
</evidence>
<feature type="transmembrane region" description="Helical" evidence="8">
    <location>
        <begin position="470"/>
        <end position="496"/>
    </location>
</feature>
<evidence type="ECO:0000256" key="1">
    <source>
        <dbReference type="ARBA" id="ARBA00004127"/>
    </source>
</evidence>
<evidence type="ECO:0000256" key="7">
    <source>
        <dbReference type="SAM" id="MobiDB-lite"/>
    </source>
</evidence>
<feature type="transmembrane region" description="Helical" evidence="8">
    <location>
        <begin position="247"/>
        <end position="264"/>
    </location>
</feature>
<feature type="transmembrane region" description="Helical" evidence="8">
    <location>
        <begin position="391"/>
        <end position="409"/>
    </location>
</feature>
<feature type="compositionally biased region" description="Pro residues" evidence="7">
    <location>
        <begin position="176"/>
        <end position="193"/>
    </location>
</feature>
<evidence type="ECO:0000313" key="11">
    <source>
        <dbReference type="Proteomes" id="UP001583186"/>
    </source>
</evidence>
<gene>
    <name evidence="10" type="primary">VCX1_2</name>
    <name evidence="10" type="ORF">Sste5346_005843</name>
</gene>
<accession>A0ABR3Z2B4</accession>
<feature type="compositionally biased region" description="Low complexity" evidence="7">
    <location>
        <begin position="132"/>
        <end position="143"/>
    </location>
</feature>
<proteinExistence type="predicted"/>
<evidence type="ECO:0000259" key="9">
    <source>
        <dbReference type="Pfam" id="PF01699"/>
    </source>
</evidence>
<comment type="subcellular location">
    <subcellularLocation>
        <location evidence="1">Endomembrane system</location>
        <topology evidence="1">Multi-pass membrane protein</topology>
    </subcellularLocation>
</comment>
<feature type="transmembrane region" description="Helical" evidence="8">
    <location>
        <begin position="631"/>
        <end position="651"/>
    </location>
</feature>
<feature type="region of interest" description="Disordered" evidence="7">
    <location>
        <begin position="510"/>
        <end position="531"/>
    </location>
</feature>
<feature type="compositionally biased region" description="Gly residues" evidence="7">
    <location>
        <begin position="71"/>
        <end position="87"/>
    </location>
</feature>
<comment type="caution">
    <text evidence="10">The sequence shown here is derived from an EMBL/GenBank/DDBJ whole genome shotgun (WGS) entry which is preliminary data.</text>
</comment>
<reference evidence="10 11" key="1">
    <citation type="journal article" date="2024" name="IMA Fungus">
        <title>IMA Genome - F19 : A genome assembly and annotation guide to empower mycologists, including annotated draft genome sequences of Ceratocystis pirilliformis, Diaporthe australafricana, Fusarium ophioides, Paecilomyces lecythidis, and Sporothrix stenoceras.</title>
        <authorList>
            <person name="Aylward J."/>
            <person name="Wilson A.M."/>
            <person name="Visagie C.M."/>
            <person name="Spraker J."/>
            <person name="Barnes I."/>
            <person name="Buitendag C."/>
            <person name="Ceriani C."/>
            <person name="Del Mar Angel L."/>
            <person name="du Plessis D."/>
            <person name="Fuchs T."/>
            <person name="Gasser K."/>
            <person name="Kramer D."/>
            <person name="Li W."/>
            <person name="Munsamy K."/>
            <person name="Piso A."/>
            <person name="Price J.L."/>
            <person name="Sonnekus B."/>
            <person name="Thomas C."/>
            <person name="van der Nest A."/>
            <person name="van Dijk A."/>
            <person name="van Heerden A."/>
            <person name="van Vuuren N."/>
            <person name="Yilmaz N."/>
            <person name="Duong T.A."/>
            <person name="van der Merwe N.A."/>
            <person name="Wingfield M.J."/>
            <person name="Wingfield B.D."/>
        </authorList>
    </citation>
    <scope>NUCLEOTIDE SEQUENCE [LARGE SCALE GENOMIC DNA]</scope>
    <source>
        <strain evidence="10 11">CMW 5346</strain>
    </source>
</reference>
<organism evidence="10 11">
    <name type="scientific">Sporothrix stenoceras</name>
    <dbReference type="NCBI Taxonomy" id="5173"/>
    <lineage>
        <taxon>Eukaryota</taxon>
        <taxon>Fungi</taxon>
        <taxon>Dikarya</taxon>
        <taxon>Ascomycota</taxon>
        <taxon>Pezizomycotina</taxon>
        <taxon>Sordariomycetes</taxon>
        <taxon>Sordariomycetidae</taxon>
        <taxon>Ophiostomatales</taxon>
        <taxon>Ophiostomataceae</taxon>
        <taxon>Sporothrix</taxon>
    </lineage>
</organism>
<evidence type="ECO:0000256" key="5">
    <source>
        <dbReference type="ARBA" id="ARBA00023065"/>
    </source>
</evidence>
<keyword evidence="11" id="KW-1185">Reference proteome</keyword>
<feature type="transmembrane region" description="Helical" evidence="8">
    <location>
        <begin position="271"/>
        <end position="290"/>
    </location>
</feature>
<sequence>MSKKTPILPLTRTDSTPSPRSPRPRSILLSPSPRRVIIVTPSTDEGGDNKNKQGSGGSSSRYGEGDDYFGSGIGRHGVGGHGGGSGSDSGPALMTPALTLSTTWASPSVGLLRPMSPSRPPTASPGISPLGSPRSSPRIPTTPLAAPLLEGSRQTMHRTMSMSLSMSRSMAQLQLPSPPSSPPSPQPASPVPQPTLLKVPTTVAESDTVDNSDVEATPLARTSRVASVTSIASIASNVDWGWFRSDMFSVLVIMVPLGLAAGICGWAPKTVFTLCAVSLAGLEVFVNTTLERIGIAAVYADATMLAKSFVIGYVLNNILLGTGAALFAGGINLSSPQTSYCQDVSESALDLIKLTLIATGPVMMTWAMIYVTTVQAQGEPPAIATEGIVSLSRGTAVILLVLYLSWVVFRRVTHRADFADDDRGRRVAAELVREAYAAPSKKRRQDNIEATAGQVVDTTKKKRVFDSLPTPAACVVVTTAVLVALASAVVCSYYLVQSIEPLVRSTYEGAAASPSPSTPSSPSTSPSAPEATAGTLKGHFVASIVLPLIVNVYNFMRAAEIASCGGRDVSLAVHMTYGAGANTILLTLPLLVLVGWWSGHTLNLDFQSFDVSILAGSVWLTSILVTDQVDYFRGFILLCLYVMLALAIFLYKE</sequence>
<dbReference type="PANTHER" id="PTHR31503:SF22">
    <property type="entry name" value="VACUOLAR CALCIUM ION TRANSPORTER"/>
    <property type="match status" value="1"/>
</dbReference>
<feature type="region of interest" description="Disordered" evidence="7">
    <location>
        <begin position="1"/>
        <end position="95"/>
    </location>
</feature>
<evidence type="ECO:0000313" key="10">
    <source>
        <dbReference type="EMBL" id="KAL1894344.1"/>
    </source>
</evidence>
<feature type="transmembrane region" description="Helical" evidence="8">
    <location>
        <begin position="351"/>
        <end position="371"/>
    </location>
</feature>
<keyword evidence="3 8" id="KW-0812">Transmembrane</keyword>
<evidence type="ECO:0000256" key="8">
    <source>
        <dbReference type="SAM" id="Phobius"/>
    </source>
</evidence>
<evidence type="ECO:0000256" key="6">
    <source>
        <dbReference type="ARBA" id="ARBA00023136"/>
    </source>
</evidence>
<dbReference type="InterPro" id="IPR004837">
    <property type="entry name" value="NaCa_Exmemb"/>
</dbReference>
<dbReference type="EMBL" id="JAWCUI010000033">
    <property type="protein sequence ID" value="KAL1894344.1"/>
    <property type="molecule type" value="Genomic_DNA"/>
</dbReference>
<protein>
    <submittedName>
        <fullName evidence="10">Vacuolar calcium ion transporter</fullName>
    </submittedName>
</protein>
<dbReference type="InterPro" id="IPR004713">
    <property type="entry name" value="CaH_exchang"/>
</dbReference>